<keyword evidence="5" id="KW-1185">Reference proteome</keyword>
<dbReference type="Pfam" id="PF02602">
    <property type="entry name" value="HEM4"/>
    <property type="match status" value="1"/>
</dbReference>
<dbReference type="EMBL" id="BAAAPO010000001">
    <property type="protein sequence ID" value="GAA1778640.1"/>
    <property type="molecule type" value="Genomic_DNA"/>
</dbReference>
<dbReference type="SMART" id="SM00862">
    <property type="entry name" value="Trans_reg_C"/>
    <property type="match status" value="1"/>
</dbReference>
<dbReference type="Gene3D" id="3.40.50.10090">
    <property type="match status" value="2"/>
</dbReference>
<name>A0ABN2L874_9MICO</name>
<reference evidence="4 5" key="1">
    <citation type="journal article" date="2019" name="Int. J. Syst. Evol. Microbiol.">
        <title>The Global Catalogue of Microorganisms (GCM) 10K type strain sequencing project: providing services to taxonomists for standard genome sequencing and annotation.</title>
        <authorList>
            <consortium name="The Broad Institute Genomics Platform"/>
            <consortium name="The Broad Institute Genome Sequencing Center for Infectious Disease"/>
            <person name="Wu L."/>
            <person name="Ma J."/>
        </authorList>
    </citation>
    <scope>NUCLEOTIDE SEQUENCE [LARGE SCALE GENOMIC DNA]</scope>
    <source>
        <strain evidence="4 5">JCM 15592</strain>
    </source>
</reference>
<dbReference type="Pfam" id="PF00486">
    <property type="entry name" value="Trans_reg_C"/>
    <property type="match status" value="1"/>
</dbReference>
<sequence length="365" mass="37982">MVDQVLQGYAVLVTADRRAGDITAALSRRGAHVHHAPALSIVPHLDDAQLVESTQRLIADPPDVVIVTTGIGFRGWLEAADAAGLSEPLHHLLAQARIVARGPKAHGAVQQAALHTDWVAESETAAELTDFLLAEGVSGLRVAVQHHGAGSDGIDDALTHAGAEVTPLVVYRWGPPRDRHLLTESTRAVANGEVDVVVFTSAPGAAAWLHAADGAGVLPAIVEHCVRGNTIALAVGPVTARPLVEAGLGPLAPERGRLGSMIRALLAHVQEHDPTVRTRAGHVRLLATSALIDGVPVALTPSSLAVLRVLVASAGRVVSREELLGALPGSSADPHAAEVAIARLRESVGLELIQTVVKRGYRLAL</sequence>
<dbReference type="InterPro" id="IPR001867">
    <property type="entry name" value="OmpR/PhoB-type_DNA-bd"/>
</dbReference>
<dbReference type="PANTHER" id="PTHR40082">
    <property type="entry name" value="BLR5956 PROTEIN"/>
    <property type="match status" value="1"/>
</dbReference>
<evidence type="ECO:0000259" key="3">
    <source>
        <dbReference type="PROSITE" id="PS51755"/>
    </source>
</evidence>
<dbReference type="PROSITE" id="PS51755">
    <property type="entry name" value="OMPR_PHOB"/>
    <property type="match status" value="1"/>
</dbReference>
<comment type="caution">
    <text evidence="4">The sequence shown here is derived from an EMBL/GenBank/DDBJ whole genome shotgun (WGS) entry which is preliminary data.</text>
</comment>
<dbReference type="InterPro" id="IPR016032">
    <property type="entry name" value="Sig_transdc_resp-reg_C-effctor"/>
</dbReference>
<feature type="DNA-binding region" description="OmpR/PhoB-type" evidence="2">
    <location>
        <begin position="273"/>
        <end position="365"/>
    </location>
</feature>
<accession>A0ABN2L874</accession>
<dbReference type="NCBIfam" id="NF005568">
    <property type="entry name" value="PRK07239.1"/>
    <property type="match status" value="1"/>
</dbReference>
<proteinExistence type="predicted"/>
<evidence type="ECO:0000313" key="5">
    <source>
        <dbReference type="Proteomes" id="UP001499938"/>
    </source>
</evidence>
<gene>
    <name evidence="4" type="ORF">GCM10009811_00130</name>
</gene>
<feature type="domain" description="OmpR/PhoB-type" evidence="3">
    <location>
        <begin position="273"/>
        <end position="365"/>
    </location>
</feature>
<dbReference type="CDD" id="cd00383">
    <property type="entry name" value="trans_reg_C"/>
    <property type="match status" value="1"/>
</dbReference>
<dbReference type="SUPFAM" id="SSF69618">
    <property type="entry name" value="HemD-like"/>
    <property type="match status" value="1"/>
</dbReference>
<dbReference type="InterPro" id="IPR039793">
    <property type="entry name" value="UROS/Hem4"/>
</dbReference>
<dbReference type="PANTHER" id="PTHR40082:SF1">
    <property type="entry name" value="BLR5956 PROTEIN"/>
    <property type="match status" value="1"/>
</dbReference>
<evidence type="ECO:0000256" key="2">
    <source>
        <dbReference type="PROSITE-ProRule" id="PRU01091"/>
    </source>
</evidence>
<dbReference type="Proteomes" id="UP001499938">
    <property type="component" value="Unassembled WGS sequence"/>
</dbReference>
<dbReference type="SUPFAM" id="SSF46894">
    <property type="entry name" value="C-terminal effector domain of the bipartite response regulators"/>
    <property type="match status" value="1"/>
</dbReference>
<dbReference type="Gene3D" id="1.10.10.10">
    <property type="entry name" value="Winged helix-like DNA-binding domain superfamily/Winged helix DNA-binding domain"/>
    <property type="match status" value="1"/>
</dbReference>
<dbReference type="InterPro" id="IPR036388">
    <property type="entry name" value="WH-like_DNA-bd_sf"/>
</dbReference>
<dbReference type="RefSeq" id="WP_344079488.1">
    <property type="nucleotide sequence ID" value="NZ_BAAAPO010000001.1"/>
</dbReference>
<dbReference type="InterPro" id="IPR003754">
    <property type="entry name" value="4pyrrol_synth_uPrphyn_synth"/>
</dbReference>
<keyword evidence="1 2" id="KW-0238">DNA-binding</keyword>
<evidence type="ECO:0000313" key="4">
    <source>
        <dbReference type="EMBL" id="GAA1778640.1"/>
    </source>
</evidence>
<protein>
    <submittedName>
        <fullName evidence="4">Uroporphyrinogen-III synthase</fullName>
    </submittedName>
</protein>
<dbReference type="InterPro" id="IPR036108">
    <property type="entry name" value="4pyrrol_syn_uPrphyn_synt_sf"/>
</dbReference>
<organism evidence="4 5">
    <name type="scientific">Nostocoides veronense</name>
    <dbReference type="NCBI Taxonomy" id="330836"/>
    <lineage>
        <taxon>Bacteria</taxon>
        <taxon>Bacillati</taxon>
        <taxon>Actinomycetota</taxon>
        <taxon>Actinomycetes</taxon>
        <taxon>Micrococcales</taxon>
        <taxon>Intrasporangiaceae</taxon>
        <taxon>Nostocoides</taxon>
    </lineage>
</organism>
<dbReference type="CDD" id="cd06578">
    <property type="entry name" value="HemD"/>
    <property type="match status" value="1"/>
</dbReference>
<evidence type="ECO:0000256" key="1">
    <source>
        <dbReference type="ARBA" id="ARBA00023125"/>
    </source>
</evidence>